<protein>
    <recommendedName>
        <fullName evidence="1">ATPase dynein-related AAA domain-containing protein</fullName>
    </recommendedName>
</protein>
<dbReference type="Pfam" id="PF07728">
    <property type="entry name" value="AAA_5"/>
    <property type="match status" value="1"/>
</dbReference>
<dbReference type="Proteomes" id="UP000195781">
    <property type="component" value="Unassembled WGS sequence"/>
</dbReference>
<evidence type="ECO:0000313" key="2">
    <source>
        <dbReference type="EMBL" id="OUN88440.1"/>
    </source>
</evidence>
<sequence>MSYFKQTEDYRTYQGEECDFHLDYNANSGGGQAFLGGAFAGKDGGRASASTLGGLTATFALRFHRADGSVCKVDLGTQESYRYPVSPRGAGSQQMKLSLGGKVRPSLLLPAVMMLPETTTINMADSLELSPLTRGNYWLRSMWLDCELEDDGSACFIPKDYVFSGGLSKQGKYATEDGKPTGEAMFFTLDFERRVNDILYAADHCSALPKAAADVLRHFGAVLLGVVPFDCEDCYKRTAELMSLIAHECPTTYSGIGDPLPAVMDIVGRPTFLDHSVVSAPSSVPEPRNLIFFGAPGTGKSYRLARQAEKYFDKRNVRRVTFHPDYTYAQFVGCYKPVTTMRTVTDEDGTESTQSEISYGFVPGPFLETYIAAVQNPGTNYLLVVEEINRANPAAAFGDVFQLLDRDSDGRSEYEIAAPREMREYLRVFLPEYATTAYIQDPERLLSEQLRLRDEAERLSLPPNMFIWATMNSADQGVFPMDTAFKRRWDFRYMGIDKGSDKIAGYAVPVGTPARMVSWDALRRGINQVLLNAGVNEDKLLGPFFISPARLADPDGFTQVFKDKVLLYLFEDAAKTKASKVFSHEGRATYSDVCEDFESFGELAFRGMRELPSFSPANVSDTELLESGEVAGAAEEPVADGAE</sequence>
<organism evidence="2 3">
    <name type="scientific">[Collinsella] massiliensis</name>
    <dbReference type="NCBI Taxonomy" id="1232426"/>
    <lineage>
        <taxon>Bacteria</taxon>
        <taxon>Bacillati</taxon>
        <taxon>Actinomycetota</taxon>
        <taxon>Coriobacteriia</taxon>
        <taxon>Coriobacteriales</taxon>
        <taxon>Coriobacteriaceae</taxon>
        <taxon>Enorma</taxon>
    </lineage>
</organism>
<name>A0A1Y3Y2A8_9ACTN</name>
<dbReference type="GO" id="GO:0016887">
    <property type="term" value="F:ATP hydrolysis activity"/>
    <property type="evidence" value="ECO:0007669"/>
    <property type="project" value="InterPro"/>
</dbReference>
<dbReference type="AlphaFoldDB" id="A0A1Y3Y2A8"/>
<dbReference type="GO" id="GO:0005524">
    <property type="term" value="F:ATP binding"/>
    <property type="evidence" value="ECO:0007669"/>
    <property type="project" value="InterPro"/>
</dbReference>
<dbReference type="InterPro" id="IPR027417">
    <property type="entry name" value="P-loop_NTPase"/>
</dbReference>
<keyword evidence="3" id="KW-1185">Reference proteome</keyword>
<dbReference type="OrthoDB" id="9781481at2"/>
<gene>
    <name evidence="2" type="ORF">B5G02_06580</name>
</gene>
<dbReference type="SUPFAM" id="SSF52540">
    <property type="entry name" value="P-loop containing nucleoside triphosphate hydrolases"/>
    <property type="match status" value="1"/>
</dbReference>
<dbReference type="Gene3D" id="3.40.50.300">
    <property type="entry name" value="P-loop containing nucleotide triphosphate hydrolases"/>
    <property type="match status" value="1"/>
</dbReference>
<proteinExistence type="predicted"/>
<dbReference type="InterPro" id="IPR011704">
    <property type="entry name" value="ATPase_dyneun-rel_AAA"/>
</dbReference>
<feature type="domain" description="ATPase dynein-related AAA" evidence="1">
    <location>
        <begin position="289"/>
        <end position="488"/>
    </location>
</feature>
<dbReference type="PANTHER" id="PTHR37291">
    <property type="entry name" value="5-METHYLCYTOSINE-SPECIFIC RESTRICTION ENZYME B"/>
    <property type="match status" value="1"/>
</dbReference>
<accession>A0A1Y3Y2A8</accession>
<dbReference type="EMBL" id="NFIE01000013">
    <property type="protein sequence ID" value="OUN88440.1"/>
    <property type="molecule type" value="Genomic_DNA"/>
</dbReference>
<dbReference type="InterPro" id="IPR052934">
    <property type="entry name" value="Methyl-DNA_Rec/Restrict_Enz"/>
</dbReference>
<evidence type="ECO:0000313" key="3">
    <source>
        <dbReference type="Proteomes" id="UP000195781"/>
    </source>
</evidence>
<reference evidence="3" key="1">
    <citation type="submission" date="2017-04" db="EMBL/GenBank/DDBJ databases">
        <title>Function of individual gut microbiota members based on whole genome sequencing of pure cultures obtained from chicken caecum.</title>
        <authorList>
            <person name="Medvecky M."/>
            <person name="Cejkova D."/>
            <person name="Polansky O."/>
            <person name="Karasova D."/>
            <person name="Kubasova T."/>
            <person name="Cizek A."/>
            <person name="Rychlik I."/>
        </authorList>
    </citation>
    <scope>NUCLEOTIDE SEQUENCE [LARGE SCALE GENOMIC DNA]</scope>
    <source>
        <strain evidence="3">An5</strain>
    </source>
</reference>
<comment type="caution">
    <text evidence="2">The sequence shown here is derived from an EMBL/GenBank/DDBJ whole genome shotgun (WGS) entry which is preliminary data.</text>
</comment>
<evidence type="ECO:0000259" key="1">
    <source>
        <dbReference type="Pfam" id="PF07728"/>
    </source>
</evidence>
<dbReference type="PANTHER" id="PTHR37291:SF1">
    <property type="entry name" value="TYPE IV METHYL-DIRECTED RESTRICTION ENZYME ECOKMCRB SUBUNIT"/>
    <property type="match status" value="1"/>
</dbReference>